<name>A0AAD6BKL7_9TELE</name>
<gene>
    <name evidence="2" type="ORF">JOQ06_013215</name>
</gene>
<organism evidence="2 3">
    <name type="scientific">Pogonophryne albipinna</name>
    <dbReference type="NCBI Taxonomy" id="1090488"/>
    <lineage>
        <taxon>Eukaryota</taxon>
        <taxon>Metazoa</taxon>
        <taxon>Chordata</taxon>
        <taxon>Craniata</taxon>
        <taxon>Vertebrata</taxon>
        <taxon>Euteleostomi</taxon>
        <taxon>Actinopterygii</taxon>
        <taxon>Neopterygii</taxon>
        <taxon>Teleostei</taxon>
        <taxon>Neoteleostei</taxon>
        <taxon>Acanthomorphata</taxon>
        <taxon>Eupercaria</taxon>
        <taxon>Perciformes</taxon>
        <taxon>Notothenioidei</taxon>
        <taxon>Pogonophryne</taxon>
    </lineage>
</organism>
<proteinExistence type="predicted"/>
<evidence type="ECO:0000313" key="3">
    <source>
        <dbReference type="Proteomes" id="UP001219934"/>
    </source>
</evidence>
<dbReference type="AlphaFoldDB" id="A0AAD6BKL7"/>
<sequence length="165" mass="19326">MGFHRYEDIRRLIRFDDKRTRAVRLETDHMAAFRYVWDCFLANCKKVFVPSDCVTIDEQLVPFRGRVHYAFNGMIYTGRQPGEDVQRNLGRNITMDNFFTSIPLAEKLLEKNLTACGDSSPEQARHTTCHEAKQTEREVQLQIWILWQHDNGGAMSRKRGRLLCC</sequence>
<feature type="domain" description="PiggyBac transposable element-derived protein" evidence="1">
    <location>
        <begin position="85"/>
        <end position="121"/>
    </location>
</feature>
<accession>A0AAD6BKL7</accession>
<reference evidence="2" key="1">
    <citation type="submission" date="2022-11" db="EMBL/GenBank/DDBJ databases">
        <title>Chromosome-level genome of Pogonophryne albipinna.</title>
        <authorList>
            <person name="Jo E."/>
        </authorList>
    </citation>
    <scope>NUCLEOTIDE SEQUENCE</scope>
    <source>
        <strain evidence="2">SGF0006</strain>
        <tissue evidence="2">Muscle</tissue>
    </source>
</reference>
<comment type="caution">
    <text evidence="2">The sequence shown here is derived from an EMBL/GenBank/DDBJ whole genome shotgun (WGS) entry which is preliminary data.</text>
</comment>
<dbReference type="Pfam" id="PF13843">
    <property type="entry name" value="DDE_Tnp_1_7"/>
    <property type="match status" value="2"/>
</dbReference>
<feature type="domain" description="PiggyBac transposable element-derived protein" evidence="1">
    <location>
        <begin position="1"/>
        <end position="70"/>
    </location>
</feature>
<keyword evidence="3" id="KW-1185">Reference proteome</keyword>
<dbReference type="PANTHER" id="PTHR46599">
    <property type="entry name" value="PIGGYBAC TRANSPOSABLE ELEMENT-DERIVED PROTEIN 4"/>
    <property type="match status" value="1"/>
</dbReference>
<dbReference type="InterPro" id="IPR029526">
    <property type="entry name" value="PGBD"/>
</dbReference>
<dbReference type="PANTHER" id="PTHR46599:SF6">
    <property type="entry name" value="DUAL SPECIFICITY PHOSPHATASE 26"/>
    <property type="match status" value="1"/>
</dbReference>
<evidence type="ECO:0000259" key="1">
    <source>
        <dbReference type="Pfam" id="PF13843"/>
    </source>
</evidence>
<protein>
    <recommendedName>
        <fullName evidence="1">PiggyBac transposable element-derived protein domain-containing protein</fullName>
    </recommendedName>
</protein>
<evidence type="ECO:0000313" key="2">
    <source>
        <dbReference type="EMBL" id="KAJ4944672.1"/>
    </source>
</evidence>
<dbReference type="EMBL" id="JAPTMU010000004">
    <property type="protein sequence ID" value="KAJ4944672.1"/>
    <property type="molecule type" value="Genomic_DNA"/>
</dbReference>
<dbReference type="Proteomes" id="UP001219934">
    <property type="component" value="Unassembled WGS sequence"/>
</dbReference>